<dbReference type="FunFam" id="3.40.50.300:FF:000016">
    <property type="entry name" value="Oligopeptide ABC transporter ATP-binding component"/>
    <property type="match status" value="1"/>
</dbReference>
<dbReference type="InterPro" id="IPR003439">
    <property type="entry name" value="ABC_transporter-like_ATP-bd"/>
</dbReference>
<organism evidence="6 7">
    <name type="scientific">Microbacterium thalassium</name>
    <dbReference type="NCBI Taxonomy" id="362649"/>
    <lineage>
        <taxon>Bacteria</taxon>
        <taxon>Bacillati</taxon>
        <taxon>Actinomycetota</taxon>
        <taxon>Actinomycetes</taxon>
        <taxon>Micrococcales</taxon>
        <taxon>Microbacteriaceae</taxon>
        <taxon>Microbacterium</taxon>
    </lineage>
</organism>
<dbReference type="EMBL" id="JACHML010000001">
    <property type="protein sequence ID" value="MBB6389933.1"/>
    <property type="molecule type" value="Genomic_DNA"/>
</dbReference>
<dbReference type="Gene3D" id="3.40.50.300">
    <property type="entry name" value="P-loop containing nucleotide triphosphate hydrolases"/>
    <property type="match status" value="1"/>
</dbReference>
<dbReference type="Proteomes" id="UP000537775">
    <property type="component" value="Unassembled WGS sequence"/>
</dbReference>
<keyword evidence="2" id="KW-0813">Transport</keyword>
<dbReference type="InterPro" id="IPR013563">
    <property type="entry name" value="Oligopep_ABC_C"/>
</dbReference>
<evidence type="ECO:0000256" key="2">
    <source>
        <dbReference type="ARBA" id="ARBA00022448"/>
    </source>
</evidence>
<evidence type="ECO:0000259" key="5">
    <source>
        <dbReference type="PROSITE" id="PS50893"/>
    </source>
</evidence>
<evidence type="ECO:0000256" key="3">
    <source>
        <dbReference type="ARBA" id="ARBA00022741"/>
    </source>
</evidence>
<feature type="domain" description="ABC transporter" evidence="5">
    <location>
        <begin position="10"/>
        <end position="259"/>
    </location>
</feature>
<dbReference type="SMART" id="SM00382">
    <property type="entry name" value="AAA"/>
    <property type="match status" value="1"/>
</dbReference>
<dbReference type="GO" id="GO:0015833">
    <property type="term" value="P:peptide transport"/>
    <property type="evidence" value="ECO:0007669"/>
    <property type="project" value="InterPro"/>
</dbReference>
<evidence type="ECO:0000313" key="7">
    <source>
        <dbReference type="Proteomes" id="UP000537775"/>
    </source>
</evidence>
<dbReference type="InterPro" id="IPR017871">
    <property type="entry name" value="ABC_transporter-like_CS"/>
</dbReference>
<dbReference type="InterPro" id="IPR027417">
    <property type="entry name" value="P-loop_NTPase"/>
</dbReference>
<evidence type="ECO:0000256" key="4">
    <source>
        <dbReference type="ARBA" id="ARBA00022840"/>
    </source>
</evidence>
<accession>A0A7X0FLY6</accession>
<evidence type="ECO:0000313" key="6">
    <source>
        <dbReference type="EMBL" id="MBB6389933.1"/>
    </source>
</evidence>
<dbReference type="Pfam" id="PF00005">
    <property type="entry name" value="ABC_tran"/>
    <property type="match status" value="1"/>
</dbReference>
<sequence length="291" mass="31780">MTDSSQKPLLAVKDLAVEYEAGGGLPWKRRVSRAIDGVSFEIFSGETLGLVGESGSGKSTTGRAILRLSPAAAGSIDFDGTEVTEMGRHTPLSYRRHVQAIFQDPSSSLNPRHVVGRCVDDTLRTHGVADPTERRSRAMEVFNQVGLSTDHMNRFPAELSGGQQQRVAIARALVLRPKLVVCDEAVSALDLSTQGQIINLLADLQKATGVSYLFIAHDLGIVRHISDRIAVMQRGRLVEVGDAEEVFTHPRHTYTRKLLGATPASKPEGREERRARRAAFRQIHEAETALA</sequence>
<proteinExistence type="inferred from homology"/>
<keyword evidence="3" id="KW-0547">Nucleotide-binding</keyword>
<dbReference type="Pfam" id="PF08352">
    <property type="entry name" value="oligo_HPY"/>
    <property type="match status" value="1"/>
</dbReference>
<keyword evidence="4" id="KW-0067">ATP-binding</keyword>
<keyword evidence="7" id="KW-1185">Reference proteome</keyword>
<dbReference type="PANTHER" id="PTHR43776:SF7">
    <property type="entry name" value="D,D-DIPEPTIDE TRANSPORT ATP-BINDING PROTEIN DDPF-RELATED"/>
    <property type="match status" value="1"/>
</dbReference>
<protein>
    <submittedName>
        <fullName evidence="6">ABC-type oligopeptide transport system ATPase subunit</fullName>
    </submittedName>
</protein>
<comment type="caution">
    <text evidence="6">The sequence shown here is derived from an EMBL/GenBank/DDBJ whole genome shotgun (WGS) entry which is preliminary data.</text>
</comment>
<evidence type="ECO:0000256" key="1">
    <source>
        <dbReference type="ARBA" id="ARBA00005417"/>
    </source>
</evidence>
<dbReference type="RefSeq" id="WP_184749209.1">
    <property type="nucleotide sequence ID" value="NZ_BAAAJR010000008.1"/>
</dbReference>
<dbReference type="GO" id="GO:0055085">
    <property type="term" value="P:transmembrane transport"/>
    <property type="evidence" value="ECO:0007669"/>
    <property type="project" value="UniProtKB-ARBA"/>
</dbReference>
<gene>
    <name evidence="6" type="ORF">HD594_000246</name>
</gene>
<dbReference type="GO" id="GO:0005524">
    <property type="term" value="F:ATP binding"/>
    <property type="evidence" value="ECO:0007669"/>
    <property type="project" value="UniProtKB-KW"/>
</dbReference>
<dbReference type="CDD" id="cd03257">
    <property type="entry name" value="ABC_NikE_OppD_transporters"/>
    <property type="match status" value="1"/>
</dbReference>
<dbReference type="InterPro" id="IPR003593">
    <property type="entry name" value="AAA+_ATPase"/>
</dbReference>
<comment type="similarity">
    <text evidence="1">Belongs to the ABC transporter superfamily.</text>
</comment>
<dbReference type="InterPro" id="IPR050319">
    <property type="entry name" value="ABC_transp_ATP-bind"/>
</dbReference>
<dbReference type="AlphaFoldDB" id="A0A7X0FLY6"/>
<reference evidence="6 7" key="1">
    <citation type="submission" date="2020-08" db="EMBL/GenBank/DDBJ databases">
        <title>Sequencing the genomes of 1000 actinobacteria strains.</title>
        <authorList>
            <person name="Klenk H.-P."/>
        </authorList>
    </citation>
    <scope>NUCLEOTIDE SEQUENCE [LARGE SCALE GENOMIC DNA]</scope>
    <source>
        <strain evidence="6 7">DSM 12511</strain>
    </source>
</reference>
<dbReference type="PROSITE" id="PS50893">
    <property type="entry name" value="ABC_TRANSPORTER_2"/>
    <property type="match status" value="1"/>
</dbReference>
<dbReference type="PANTHER" id="PTHR43776">
    <property type="entry name" value="TRANSPORT ATP-BINDING PROTEIN"/>
    <property type="match status" value="1"/>
</dbReference>
<dbReference type="GO" id="GO:0016887">
    <property type="term" value="F:ATP hydrolysis activity"/>
    <property type="evidence" value="ECO:0007669"/>
    <property type="project" value="InterPro"/>
</dbReference>
<dbReference type="SUPFAM" id="SSF52540">
    <property type="entry name" value="P-loop containing nucleoside triphosphate hydrolases"/>
    <property type="match status" value="1"/>
</dbReference>
<name>A0A7X0FLY6_9MICO</name>
<dbReference type="PROSITE" id="PS00211">
    <property type="entry name" value="ABC_TRANSPORTER_1"/>
    <property type="match status" value="1"/>
</dbReference>